<reference evidence="7" key="2">
    <citation type="submission" date="2025-09" db="UniProtKB">
        <authorList>
            <consortium name="Ensembl"/>
        </authorList>
    </citation>
    <scope>IDENTIFICATION</scope>
</reference>
<dbReference type="SUPFAM" id="SSF48726">
    <property type="entry name" value="Immunoglobulin"/>
    <property type="match status" value="1"/>
</dbReference>
<keyword evidence="5" id="KW-1279">T cell receptor</keyword>
<keyword evidence="1" id="KW-0732">Signal</keyword>
<dbReference type="GeneTree" id="ENSGT00830000128446"/>
<dbReference type="InterPro" id="IPR013106">
    <property type="entry name" value="Ig_V-set"/>
</dbReference>
<proteinExistence type="predicted"/>
<keyword evidence="2" id="KW-1064">Adaptive immunity</keyword>
<evidence type="ECO:0000256" key="1">
    <source>
        <dbReference type="ARBA" id="ARBA00022729"/>
    </source>
</evidence>
<dbReference type="PANTHER" id="PTHR19367">
    <property type="entry name" value="T-CELL RECEPTOR ALPHA CHAIN V REGION"/>
    <property type="match status" value="1"/>
</dbReference>
<dbReference type="GO" id="GO:0002250">
    <property type="term" value="P:adaptive immune response"/>
    <property type="evidence" value="ECO:0007669"/>
    <property type="project" value="UniProtKB-KW"/>
</dbReference>
<evidence type="ECO:0000313" key="8">
    <source>
        <dbReference type="Proteomes" id="UP000694569"/>
    </source>
</evidence>
<dbReference type="InterPro" id="IPR007110">
    <property type="entry name" value="Ig-like_dom"/>
</dbReference>
<evidence type="ECO:0000256" key="2">
    <source>
        <dbReference type="ARBA" id="ARBA00023130"/>
    </source>
</evidence>
<dbReference type="InterPro" id="IPR051287">
    <property type="entry name" value="TCR_variable_region"/>
</dbReference>
<dbReference type="InterPro" id="IPR036179">
    <property type="entry name" value="Ig-like_dom_sf"/>
</dbReference>
<dbReference type="OrthoDB" id="8947657at2759"/>
<dbReference type="InterPro" id="IPR015370">
    <property type="entry name" value="TCR_alpha_C"/>
</dbReference>
<dbReference type="Ensembl" id="ENSLLET00000008863.1">
    <property type="protein sequence ID" value="ENSLLEP00000008524.1"/>
    <property type="gene ID" value="ENSLLEG00000005425.1"/>
</dbReference>
<feature type="domain" description="Ig-like" evidence="6">
    <location>
        <begin position="1"/>
        <end position="98"/>
    </location>
</feature>
<sequence>MSVEEGKSITLSCTYSASNSYTYNLYWYQHYPNTGPAYLLHKATQGTLSNVAPYAMGRFTSQVDSHSTNLTITTLKIEDSAMYLCALQRYNTASKPIFGEGTRLYVRPQATEKKEPSVYVLKANEQQETVTKSLCLATDFPSPPDGNITGYVNRNKIELTDALLLDRSSDETWRYGTTFWNEKFSIESGCKIDYRHISYIAEDASDDLGTCSSTTEEEFETDERVNTLTFEVLGLRCLVIKGIIFNLISTQKLWYY</sequence>
<reference evidence="7" key="1">
    <citation type="submission" date="2025-08" db="UniProtKB">
        <authorList>
            <consortium name="Ensembl"/>
        </authorList>
    </citation>
    <scope>IDENTIFICATION</scope>
</reference>
<evidence type="ECO:0000256" key="5">
    <source>
        <dbReference type="ARBA" id="ARBA00043266"/>
    </source>
</evidence>
<protein>
    <recommendedName>
        <fullName evidence="6">Ig-like domain-containing protein</fullName>
    </recommendedName>
</protein>
<dbReference type="AlphaFoldDB" id="A0A8C5M2F9"/>
<evidence type="ECO:0000259" key="6">
    <source>
        <dbReference type="PROSITE" id="PS50835"/>
    </source>
</evidence>
<dbReference type="Proteomes" id="UP000694569">
    <property type="component" value="Unplaced"/>
</dbReference>
<evidence type="ECO:0000256" key="4">
    <source>
        <dbReference type="ARBA" id="ARBA00023319"/>
    </source>
</evidence>
<evidence type="ECO:0000256" key="3">
    <source>
        <dbReference type="ARBA" id="ARBA00023170"/>
    </source>
</evidence>
<dbReference type="PROSITE" id="PS50835">
    <property type="entry name" value="IG_LIKE"/>
    <property type="match status" value="1"/>
</dbReference>
<dbReference type="GO" id="GO:0042101">
    <property type="term" value="C:T cell receptor complex"/>
    <property type="evidence" value="ECO:0007669"/>
    <property type="project" value="UniProtKB-KW"/>
</dbReference>
<name>A0A8C5M2F9_9ANUR</name>
<dbReference type="InterPro" id="IPR013783">
    <property type="entry name" value="Ig-like_fold"/>
</dbReference>
<dbReference type="SMART" id="SM00409">
    <property type="entry name" value="IG"/>
    <property type="match status" value="1"/>
</dbReference>
<keyword evidence="4" id="KW-0393">Immunoglobulin domain</keyword>
<dbReference type="PANTHER" id="PTHR19367:SF18">
    <property type="entry name" value="T CELL RECEPTOR ALPHA VARIABLE 16"/>
    <property type="match status" value="1"/>
</dbReference>
<keyword evidence="8" id="KW-1185">Reference proteome</keyword>
<accession>A0A8C5M2F9</accession>
<dbReference type="Gene3D" id="2.60.40.10">
    <property type="entry name" value="Immunoglobulins"/>
    <property type="match status" value="2"/>
</dbReference>
<dbReference type="SMART" id="SM00406">
    <property type="entry name" value="IGv"/>
    <property type="match status" value="1"/>
</dbReference>
<organism evidence="7 8">
    <name type="scientific">Leptobrachium leishanense</name>
    <name type="common">Leishan spiny toad</name>
    <dbReference type="NCBI Taxonomy" id="445787"/>
    <lineage>
        <taxon>Eukaryota</taxon>
        <taxon>Metazoa</taxon>
        <taxon>Chordata</taxon>
        <taxon>Craniata</taxon>
        <taxon>Vertebrata</taxon>
        <taxon>Euteleostomi</taxon>
        <taxon>Amphibia</taxon>
        <taxon>Batrachia</taxon>
        <taxon>Anura</taxon>
        <taxon>Pelobatoidea</taxon>
        <taxon>Megophryidae</taxon>
        <taxon>Leptobrachium</taxon>
    </lineage>
</organism>
<dbReference type="InterPro" id="IPR003599">
    <property type="entry name" value="Ig_sub"/>
</dbReference>
<keyword evidence="5" id="KW-0391">Immunity</keyword>
<dbReference type="Pfam" id="PF09291">
    <property type="entry name" value="DUF1968"/>
    <property type="match status" value="1"/>
</dbReference>
<evidence type="ECO:0000313" key="7">
    <source>
        <dbReference type="Ensembl" id="ENSLLEP00000008524.1"/>
    </source>
</evidence>
<dbReference type="Pfam" id="PF07686">
    <property type="entry name" value="V-set"/>
    <property type="match status" value="1"/>
</dbReference>
<keyword evidence="3" id="KW-0675">Receptor</keyword>